<dbReference type="EMBL" id="JAAKZG010000009">
    <property type="protein sequence ID" value="NGN43309.1"/>
    <property type="molecule type" value="Genomic_DNA"/>
</dbReference>
<reference evidence="6 7" key="1">
    <citation type="submission" date="2020-02" db="EMBL/GenBank/DDBJ databases">
        <title>Genome sequence of the type strain CGMCC 1.15528 of Mesorhizobium zhangyense.</title>
        <authorList>
            <person name="Gao J."/>
            <person name="Sun J."/>
        </authorList>
    </citation>
    <scope>NUCLEOTIDE SEQUENCE [LARGE SCALE GENOMIC DNA]</scope>
    <source>
        <strain evidence="6 7">CGMCC 1.15528</strain>
    </source>
</reference>
<comment type="similarity">
    <text evidence="4">Belongs to the GART family.</text>
</comment>
<dbReference type="NCBIfam" id="TIGR00639">
    <property type="entry name" value="PurN"/>
    <property type="match status" value="1"/>
</dbReference>
<keyword evidence="2 4" id="KW-0808">Transferase</keyword>
<keyword evidence="7" id="KW-1185">Reference proteome</keyword>
<dbReference type="InterPro" id="IPR036477">
    <property type="entry name" value="Formyl_transf_N_sf"/>
</dbReference>
<dbReference type="HAMAP" id="MF_01930">
    <property type="entry name" value="PurN"/>
    <property type="match status" value="1"/>
</dbReference>
<evidence type="ECO:0000313" key="6">
    <source>
        <dbReference type="EMBL" id="NGN43309.1"/>
    </source>
</evidence>
<comment type="function">
    <text evidence="4">Catalyzes the transfer of a formyl group from 10-formyltetrahydrofolate to 5-phospho-ribosyl-glycinamide (GAR), producing 5-phospho-ribosyl-N-formylglycinamide (FGAR) and tetrahydrofolate.</text>
</comment>
<feature type="site" description="Raises pKa of active site His" evidence="4">
    <location>
        <position position="147"/>
    </location>
</feature>
<accession>A0A7C9VEF1</accession>
<organism evidence="6 7">
    <name type="scientific">Mesorhizobium zhangyense</name>
    <dbReference type="NCBI Taxonomy" id="1776730"/>
    <lineage>
        <taxon>Bacteria</taxon>
        <taxon>Pseudomonadati</taxon>
        <taxon>Pseudomonadota</taxon>
        <taxon>Alphaproteobacteria</taxon>
        <taxon>Hyphomicrobiales</taxon>
        <taxon>Phyllobacteriaceae</taxon>
        <taxon>Mesorhizobium</taxon>
    </lineage>
</organism>
<dbReference type="Pfam" id="PF00551">
    <property type="entry name" value="Formyl_trans_N"/>
    <property type="match status" value="1"/>
</dbReference>
<dbReference type="PANTHER" id="PTHR43369">
    <property type="entry name" value="PHOSPHORIBOSYLGLYCINAMIDE FORMYLTRANSFERASE"/>
    <property type="match status" value="1"/>
</dbReference>
<dbReference type="EC" id="2.1.2.2" evidence="4"/>
<dbReference type="Proteomes" id="UP000481252">
    <property type="component" value="Unassembled WGS sequence"/>
</dbReference>
<dbReference type="Gene3D" id="3.40.50.170">
    <property type="entry name" value="Formyl transferase, N-terminal domain"/>
    <property type="match status" value="1"/>
</dbReference>
<evidence type="ECO:0000256" key="4">
    <source>
        <dbReference type="HAMAP-Rule" id="MF_01930"/>
    </source>
</evidence>
<feature type="binding site" evidence="4">
    <location>
        <position position="67"/>
    </location>
    <ligand>
        <name>(6R)-10-formyltetrahydrofolate</name>
        <dbReference type="ChEBI" id="CHEBI:195366"/>
    </ligand>
</feature>
<dbReference type="InterPro" id="IPR004607">
    <property type="entry name" value="GART"/>
</dbReference>
<feature type="binding site" evidence="4">
    <location>
        <position position="109"/>
    </location>
    <ligand>
        <name>(6R)-10-formyltetrahydrofolate</name>
        <dbReference type="ChEBI" id="CHEBI:195366"/>
    </ligand>
</feature>
<dbReference type="SUPFAM" id="SSF53328">
    <property type="entry name" value="Formyltransferase"/>
    <property type="match status" value="1"/>
</dbReference>
<dbReference type="GO" id="GO:0004644">
    <property type="term" value="F:phosphoribosylglycinamide formyltransferase activity"/>
    <property type="evidence" value="ECO:0007669"/>
    <property type="project" value="UniProtKB-UniRule"/>
</dbReference>
<dbReference type="GO" id="GO:0005829">
    <property type="term" value="C:cytosol"/>
    <property type="evidence" value="ECO:0007669"/>
    <property type="project" value="TreeGrafter"/>
</dbReference>
<dbReference type="AlphaFoldDB" id="A0A7C9VEF1"/>
<proteinExistence type="inferred from homology"/>
<evidence type="ECO:0000259" key="5">
    <source>
        <dbReference type="Pfam" id="PF00551"/>
    </source>
</evidence>
<comment type="catalytic activity">
    <reaction evidence="4">
        <text>N(1)-(5-phospho-beta-D-ribosyl)glycinamide + (6R)-10-formyltetrahydrofolate = N(2)-formyl-N(1)-(5-phospho-beta-D-ribosyl)glycinamide + (6S)-5,6,7,8-tetrahydrofolate + H(+)</text>
        <dbReference type="Rhea" id="RHEA:15053"/>
        <dbReference type="ChEBI" id="CHEBI:15378"/>
        <dbReference type="ChEBI" id="CHEBI:57453"/>
        <dbReference type="ChEBI" id="CHEBI:143788"/>
        <dbReference type="ChEBI" id="CHEBI:147286"/>
        <dbReference type="ChEBI" id="CHEBI:195366"/>
        <dbReference type="EC" id="2.1.2.2"/>
    </reaction>
</comment>
<feature type="domain" description="Formyl transferase N-terminal" evidence="5">
    <location>
        <begin position="4"/>
        <end position="184"/>
    </location>
</feature>
<dbReference type="CDD" id="cd08645">
    <property type="entry name" value="FMT_core_GART"/>
    <property type="match status" value="1"/>
</dbReference>
<evidence type="ECO:0000256" key="2">
    <source>
        <dbReference type="ARBA" id="ARBA00022679"/>
    </source>
</evidence>
<gene>
    <name evidence="4" type="primary">purN</name>
    <name evidence="6" type="ORF">G6N74_19750</name>
</gene>
<dbReference type="GO" id="GO:0006189">
    <property type="term" value="P:'de novo' IMP biosynthetic process"/>
    <property type="evidence" value="ECO:0007669"/>
    <property type="project" value="UniProtKB-UniRule"/>
</dbReference>
<dbReference type="RefSeq" id="WP_165119710.1">
    <property type="nucleotide sequence ID" value="NZ_JAAKZG010000009.1"/>
</dbReference>
<dbReference type="UniPathway" id="UPA00074">
    <property type="reaction ID" value="UER00126"/>
</dbReference>
<feature type="active site" description="Proton donor" evidence="4">
    <location>
        <position position="111"/>
    </location>
</feature>
<comment type="pathway">
    <text evidence="1 4">Purine metabolism; IMP biosynthesis via de novo pathway; N(2)-formyl-N(1)-(5-phospho-D-ribosyl)glycinamide from N(1)-(5-phospho-D-ribosyl)glycinamide (10-formyl THF route): step 1/1.</text>
</comment>
<evidence type="ECO:0000256" key="1">
    <source>
        <dbReference type="ARBA" id="ARBA00005054"/>
    </source>
</evidence>
<evidence type="ECO:0000256" key="3">
    <source>
        <dbReference type="ARBA" id="ARBA00022755"/>
    </source>
</evidence>
<name>A0A7C9VEF1_9HYPH</name>
<sequence length="235" mass="25171">MTRKRIVIMISGRGSNMAALIEASDDRAFPAEIVGVVSDKADARGLQLATSKGIPTRVVARGDFASKDAHDAAIDKELAAFGAEIVCLAGYMRLLTPGFVAKWQGKMINIHPALLPSFKGLDTHQRALDAGMRIHGCTVHFVTPEMDDGPIIAQSAVPVLIGDDEKTLSARVLKAEHHLFPLALRMVCEGKASMQDGKTAFSDIEHVEQVATAFVSSPSAVREAVDLEALARFTP</sequence>
<feature type="binding site" evidence="4">
    <location>
        <begin position="92"/>
        <end position="95"/>
    </location>
    <ligand>
        <name>(6R)-10-formyltetrahydrofolate</name>
        <dbReference type="ChEBI" id="CHEBI:195366"/>
    </ligand>
</feature>
<feature type="binding site" evidence="4">
    <location>
        <begin position="14"/>
        <end position="16"/>
    </location>
    <ligand>
        <name>N(1)-(5-phospho-beta-D-ribosyl)glycinamide</name>
        <dbReference type="ChEBI" id="CHEBI:143788"/>
    </ligand>
</feature>
<dbReference type="InterPro" id="IPR002376">
    <property type="entry name" value="Formyl_transf_N"/>
</dbReference>
<evidence type="ECO:0000313" key="7">
    <source>
        <dbReference type="Proteomes" id="UP000481252"/>
    </source>
</evidence>
<protein>
    <recommendedName>
        <fullName evidence="4">Phosphoribosylglycinamide formyltransferase</fullName>
        <ecNumber evidence="4">2.1.2.2</ecNumber>
    </recommendedName>
    <alternativeName>
        <fullName evidence="4">5'-phosphoribosylglycinamide transformylase</fullName>
    </alternativeName>
    <alternativeName>
        <fullName evidence="4">GAR transformylase</fullName>
        <shortName evidence="4">GART</shortName>
    </alternativeName>
</protein>
<comment type="caution">
    <text evidence="6">The sequence shown here is derived from an EMBL/GenBank/DDBJ whole genome shotgun (WGS) entry which is preliminary data.</text>
</comment>
<keyword evidence="3 4" id="KW-0658">Purine biosynthesis</keyword>
<dbReference type="PANTHER" id="PTHR43369:SF2">
    <property type="entry name" value="PHOSPHORIBOSYLGLYCINAMIDE FORMYLTRANSFERASE"/>
    <property type="match status" value="1"/>
</dbReference>